<dbReference type="EMBL" id="HBIV01008666">
    <property type="protein sequence ID" value="CAE0653941.1"/>
    <property type="molecule type" value="Transcribed_RNA"/>
</dbReference>
<evidence type="ECO:0000313" key="3">
    <source>
        <dbReference type="EMBL" id="CAE0653943.1"/>
    </source>
</evidence>
<organism evidence="3">
    <name type="scientific">Lotharella globosa</name>
    <dbReference type="NCBI Taxonomy" id="91324"/>
    <lineage>
        <taxon>Eukaryota</taxon>
        <taxon>Sar</taxon>
        <taxon>Rhizaria</taxon>
        <taxon>Cercozoa</taxon>
        <taxon>Chlorarachniophyceae</taxon>
        <taxon>Lotharella</taxon>
    </lineage>
</organism>
<reference evidence="3" key="1">
    <citation type="submission" date="2021-01" db="EMBL/GenBank/DDBJ databases">
        <authorList>
            <person name="Corre E."/>
            <person name="Pelletier E."/>
            <person name="Niang G."/>
            <person name="Scheremetjew M."/>
            <person name="Finn R."/>
            <person name="Kale V."/>
            <person name="Holt S."/>
            <person name="Cochrane G."/>
            <person name="Meng A."/>
            <person name="Brown T."/>
            <person name="Cohen L."/>
        </authorList>
    </citation>
    <scope>NUCLEOTIDE SEQUENCE</scope>
    <source>
        <strain evidence="3">CCCM811</strain>
    </source>
</reference>
<dbReference type="AlphaFoldDB" id="A0A6V3JYV5"/>
<evidence type="ECO:0000313" key="1">
    <source>
        <dbReference type="EMBL" id="CAE0653937.1"/>
    </source>
</evidence>
<evidence type="ECO:0000313" key="2">
    <source>
        <dbReference type="EMBL" id="CAE0653941.1"/>
    </source>
</evidence>
<proteinExistence type="predicted"/>
<sequence>MSVEERWNVLEGGDKENATEQADKIREAILNEAKRIEVNQKEVLKALKRLQNFTQLPAKQTKGADIFRYLQKKRLQLKALSSHSQGVSKLYSCNVCGCIIQAVGTLPSDKSVLDKLKPPTSALTWTERIAKPSGRFPETVENP</sequence>
<dbReference type="EMBL" id="HBIV01008663">
    <property type="protein sequence ID" value="CAE0653937.1"/>
    <property type="molecule type" value="Transcribed_RNA"/>
</dbReference>
<name>A0A6V3JYV5_9EUKA</name>
<gene>
    <name evidence="1" type="ORF">LGLO00237_LOCUS6518</name>
    <name evidence="2" type="ORF">LGLO00237_LOCUS6520</name>
    <name evidence="3" type="ORF">LGLO00237_LOCUS6521</name>
</gene>
<protein>
    <submittedName>
        <fullName evidence="3">Uncharacterized protein</fullName>
    </submittedName>
</protein>
<dbReference type="EMBL" id="HBIV01008670">
    <property type="protein sequence ID" value="CAE0653943.1"/>
    <property type="molecule type" value="Transcribed_RNA"/>
</dbReference>
<accession>A0A6V3JYV5</accession>